<name>A0ABQ8TLP5_PERAM</name>
<evidence type="ECO:0000256" key="1">
    <source>
        <dbReference type="ARBA" id="ARBA00008078"/>
    </source>
</evidence>
<dbReference type="NCBIfam" id="TIGR00324">
    <property type="entry name" value="endA"/>
    <property type="match status" value="1"/>
</dbReference>
<comment type="caution">
    <text evidence="7">The sequence shown here is derived from an EMBL/GenBank/DDBJ whole genome shotgun (WGS) entry which is preliminary data.</text>
</comment>
<evidence type="ECO:0000259" key="6">
    <source>
        <dbReference type="Pfam" id="PF01974"/>
    </source>
</evidence>
<feature type="compositionally biased region" description="Polar residues" evidence="5">
    <location>
        <begin position="139"/>
        <end position="173"/>
    </location>
</feature>
<dbReference type="InterPro" id="IPR011856">
    <property type="entry name" value="tRNA_endonuc-like_dom_sf"/>
</dbReference>
<keyword evidence="3 4" id="KW-0456">Lyase</keyword>
<reference evidence="7 8" key="1">
    <citation type="journal article" date="2022" name="Allergy">
        <title>Genome assembly and annotation of Periplaneta americana reveal a comprehensive cockroach allergen profile.</title>
        <authorList>
            <person name="Wang L."/>
            <person name="Xiong Q."/>
            <person name="Saelim N."/>
            <person name="Wang L."/>
            <person name="Nong W."/>
            <person name="Wan A.T."/>
            <person name="Shi M."/>
            <person name="Liu X."/>
            <person name="Cao Q."/>
            <person name="Hui J.H.L."/>
            <person name="Sookrung N."/>
            <person name="Leung T.F."/>
            <person name="Tungtrongchitr A."/>
            <person name="Tsui S.K.W."/>
        </authorList>
    </citation>
    <scope>NUCLEOTIDE SEQUENCE [LARGE SCALE GENOMIC DNA]</scope>
    <source>
        <strain evidence="7">PWHHKU_190912</strain>
    </source>
</reference>
<dbReference type="InterPro" id="IPR006676">
    <property type="entry name" value="tRNA_splic"/>
</dbReference>
<accession>A0ABQ8TLP5</accession>
<keyword evidence="2 4" id="KW-0819">tRNA processing</keyword>
<evidence type="ECO:0000256" key="2">
    <source>
        <dbReference type="ARBA" id="ARBA00022694"/>
    </source>
</evidence>
<dbReference type="Proteomes" id="UP001148838">
    <property type="component" value="Unassembled WGS sequence"/>
</dbReference>
<dbReference type="PIRSF" id="PIRSF011789">
    <property type="entry name" value="tRNA_splic_SEN2"/>
    <property type="match status" value="1"/>
</dbReference>
<dbReference type="EC" id="4.6.1.16" evidence="4"/>
<sequence length="490" mass="55437">MELREPKRKRRVRVSVQQPFPTLNRDAISANKELWQVYTGKYSGDFVVVDAPDEMLALHTMGFFGKGSLSRAGPEFGKERQGIPPFIRHRQWKRRCEWAEQQKTMMVEYNRKQGETLQEVTNGQETVVENKDNEKETVSIENQPSPGSCSSINTKQESSIEQSGKLDVTTNSSEKTECVVENTKNSGVITTKINHEVMNTDDEIITIDSTDEDNVSAIDKNSAKSGDAKDNKSNARCLSESNEVNDCEENSITGIKRKRTADVECDGSKVNSTVNLSESHTTEEEGSKPTDGIQERMFVVVPDSDSDDEGYLTNLCPRLEKEVFPIRETLHLTLEEAFFLSYGLGCLQVIDLFGNYLALDGMWQLFCKSQKDFIPKYVIYHYFRSKGWIVKPGIKFGGDFLLYKHGPPFYHASYIVVIEVVDKSSRTRIAGFGRTLSWTRLMGLNRLAESAGKNMGWVIIGGRRIKCIRFAADMVVLAEEETILRECYWG</sequence>
<feature type="compositionally biased region" description="Basic and acidic residues" evidence="5">
    <location>
        <begin position="128"/>
        <end position="138"/>
    </location>
</feature>
<evidence type="ECO:0000313" key="8">
    <source>
        <dbReference type="Proteomes" id="UP001148838"/>
    </source>
</evidence>
<dbReference type="CDD" id="cd22363">
    <property type="entry name" value="tRNA-intron_lyase_C"/>
    <property type="match status" value="1"/>
</dbReference>
<gene>
    <name evidence="7" type="ORF">ANN_09575</name>
</gene>
<proteinExistence type="inferred from homology"/>
<dbReference type="PANTHER" id="PTHR21227">
    <property type="entry name" value="TRNA-SPLICING ENDONUCLEASE SUBUNIT SEN2"/>
    <property type="match status" value="1"/>
</dbReference>
<evidence type="ECO:0000256" key="4">
    <source>
        <dbReference type="PIRNR" id="PIRNR011789"/>
    </source>
</evidence>
<protein>
    <recommendedName>
        <fullName evidence="4">tRNA-splicing endonuclease subunit Sen2</fullName>
        <ecNumber evidence="4">4.6.1.16</ecNumber>
    </recommendedName>
</protein>
<dbReference type="Gene3D" id="3.40.1350.10">
    <property type="match status" value="1"/>
</dbReference>
<dbReference type="InterPro" id="IPR016589">
    <property type="entry name" value="tRNA_splic_SEN2"/>
</dbReference>
<dbReference type="InterPro" id="IPR006677">
    <property type="entry name" value="tRNA_intron_Endonuc_cat-like"/>
</dbReference>
<dbReference type="InterPro" id="IPR036167">
    <property type="entry name" value="tRNA_intron_Endo_cat-like_sf"/>
</dbReference>
<evidence type="ECO:0000313" key="7">
    <source>
        <dbReference type="EMBL" id="KAJ4447568.1"/>
    </source>
</evidence>
<feature type="domain" description="tRNA intron endonuclease catalytic" evidence="6">
    <location>
        <begin position="373"/>
        <end position="459"/>
    </location>
</feature>
<dbReference type="PANTHER" id="PTHR21227:SF0">
    <property type="entry name" value="TRNA-SPLICING ENDONUCLEASE SUBUNIT SEN2"/>
    <property type="match status" value="1"/>
</dbReference>
<evidence type="ECO:0000256" key="5">
    <source>
        <dbReference type="SAM" id="MobiDB-lite"/>
    </source>
</evidence>
<comment type="function">
    <text evidence="4">Constitutes one of the two catalytic subunit of the tRNA-splicing endonuclease complex, a complex responsible for identification and cleavage of the splice sites in pre-tRNA. It cleaves pre-tRNA at the 5'- and 3'-splice sites to release the intron. The products are an intron and two tRNA half-molecules bearing 2',3'-cyclic phosphate and 5'-OH termini. There are no conserved sequences at the splice sites, but the intron is invariably located at the same site in the gene, placing the splice sites an invariant distance from the constant structural features of the tRNA body.</text>
</comment>
<evidence type="ECO:0000256" key="3">
    <source>
        <dbReference type="ARBA" id="ARBA00023239"/>
    </source>
</evidence>
<feature type="region of interest" description="Disordered" evidence="5">
    <location>
        <begin position="272"/>
        <end position="291"/>
    </location>
</feature>
<feature type="region of interest" description="Disordered" evidence="5">
    <location>
        <begin position="127"/>
        <end position="173"/>
    </location>
</feature>
<dbReference type="Pfam" id="PF01974">
    <property type="entry name" value="tRNA_int_endo"/>
    <property type="match status" value="1"/>
</dbReference>
<dbReference type="SUPFAM" id="SSF53032">
    <property type="entry name" value="tRNA-intron endonuclease catalytic domain-like"/>
    <property type="match status" value="1"/>
</dbReference>
<comment type="similarity">
    <text evidence="1 4">Belongs to the tRNA-intron endonuclease family.</text>
</comment>
<organism evidence="7 8">
    <name type="scientific">Periplaneta americana</name>
    <name type="common">American cockroach</name>
    <name type="synonym">Blatta americana</name>
    <dbReference type="NCBI Taxonomy" id="6978"/>
    <lineage>
        <taxon>Eukaryota</taxon>
        <taxon>Metazoa</taxon>
        <taxon>Ecdysozoa</taxon>
        <taxon>Arthropoda</taxon>
        <taxon>Hexapoda</taxon>
        <taxon>Insecta</taxon>
        <taxon>Pterygota</taxon>
        <taxon>Neoptera</taxon>
        <taxon>Polyneoptera</taxon>
        <taxon>Dictyoptera</taxon>
        <taxon>Blattodea</taxon>
        <taxon>Blattoidea</taxon>
        <taxon>Blattidae</taxon>
        <taxon>Blattinae</taxon>
        <taxon>Periplaneta</taxon>
    </lineage>
</organism>
<keyword evidence="8" id="KW-1185">Reference proteome</keyword>
<dbReference type="EMBL" id="JAJSOF020000005">
    <property type="protein sequence ID" value="KAJ4447568.1"/>
    <property type="molecule type" value="Genomic_DNA"/>
</dbReference>